<keyword evidence="4" id="KW-1185">Reference proteome</keyword>
<comment type="caution">
    <text evidence="3">The sequence shown here is derived from an EMBL/GenBank/DDBJ whole genome shotgun (WGS) entry which is preliminary data.</text>
</comment>
<feature type="transmembrane region" description="Helical" evidence="2">
    <location>
        <begin position="6"/>
        <end position="25"/>
    </location>
</feature>
<dbReference type="Proteomes" id="UP001575181">
    <property type="component" value="Unassembled WGS sequence"/>
</dbReference>
<reference evidence="3 4" key="1">
    <citation type="submission" date="2024-08" db="EMBL/GenBank/DDBJ databases">
        <title>Whole-genome sequencing of halo(alkali)philic microorganisms from hypersaline lakes.</title>
        <authorList>
            <person name="Sorokin D.Y."/>
            <person name="Merkel A.Y."/>
            <person name="Messina E."/>
            <person name="Yakimov M."/>
        </authorList>
    </citation>
    <scope>NUCLEOTIDE SEQUENCE [LARGE SCALE GENOMIC DNA]</scope>
    <source>
        <strain evidence="3 4">Cl-TMA</strain>
    </source>
</reference>
<feature type="region of interest" description="Disordered" evidence="1">
    <location>
        <begin position="61"/>
        <end position="98"/>
    </location>
</feature>
<evidence type="ECO:0000256" key="1">
    <source>
        <dbReference type="SAM" id="MobiDB-lite"/>
    </source>
</evidence>
<protein>
    <submittedName>
        <fullName evidence="3">Uncharacterized protein</fullName>
    </submittedName>
</protein>
<proteinExistence type="predicted"/>
<keyword evidence="2" id="KW-1133">Transmembrane helix</keyword>
<sequence length="98" mass="10248">MPPRTAFAFGFALGLLAVYFTGLLQGISLGGLLWRSGVGAVGFGAFCALLVFLLGDPLEVPAEEDPEATEEEDQEESGEDPEQGADPSPEYGQGNNSL</sequence>
<feature type="compositionally biased region" description="Acidic residues" evidence="1">
    <location>
        <begin position="61"/>
        <end position="83"/>
    </location>
</feature>
<organism evidence="3 4">
    <name type="scientific">Thiohalorhabdus methylotrophus</name>
    <dbReference type="NCBI Taxonomy" id="3242694"/>
    <lineage>
        <taxon>Bacteria</taxon>
        <taxon>Pseudomonadati</taxon>
        <taxon>Pseudomonadota</taxon>
        <taxon>Gammaproteobacteria</taxon>
        <taxon>Thiohalorhabdales</taxon>
        <taxon>Thiohalorhabdaceae</taxon>
        <taxon>Thiohalorhabdus</taxon>
    </lineage>
</organism>
<gene>
    <name evidence="3" type="ORF">ACERLL_11635</name>
</gene>
<keyword evidence="2" id="KW-0812">Transmembrane</keyword>
<dbReference type="EMBL" id="JBGUAW010000007">
    <property type="protein sequence ID" value="MFA9461477.1"/>
    <property type="molecule type" value="Genomic_DNA"/>
</dbReference>
<evidence type="ECO:0000256" key="2">
    <source>
        <dbReference type="SAM" id="Phobius"/>
    </source>
</evidence>
<feature type="transmembrane region" description="Helical" evidence="2">
    <location>
        <begin position="32"/>
        <end position="54"/>
    </location>
</feature>
<evidence type="ECO:0000313" key="3">
    <source>
        <dbReference type="EMBL" id="MFA9461477.1"/>
    </source>
</evidence>
<name>A0ABV4TVX1_9GAMM</name>
<evidence type="ECO:0000313" key="4">
    <source>
        <dbReference type="Proteomes" id="UP001575181"/>
    </source>
</evidence>
<dbReference type="RefSeq" id="WP_373656264.1">
    <property type="nucleotide sequence ID" value="NZ_JBGUAW010000007.1"/>
</dbReference>
<accession>A0ABV4TVX1</accession>
<keyword evidence="2" id="KW-0472">Membrane</keyword>